<sequence>MRWLRCLPPRMHSRWRLRRRSTQSPRPIARCSHPPSPRSPPPALPSHSSLQTSRWRSRSRLPA</sequence>
<accession>A0AA45BCP0</accession>
<dbReference type="Proteomes" id="UP000237632">
    <property type="component" value="Unassembled WGS sequence"/>
</dbReference>
<feature type="compositionally biased region" description="Pro residues" evidence="1">
    <location>
        <begin position="34"/>
        <end position="44"/>
    </location>
</feature>
<feature type="region of interest" description="Disordered" evidence="1">
    <location>
        <begin position="14"/>
        <end position="63"/>
    </location>
</feature>
<name>A0AA45BCP0_BURVI</name>
<gene>
    <name evidence="2" type="ORF">C6T65_17405</name>
</gene>
<comment type="caution">
    <text evidence="2">The sequence shown here is derived from an EMBL/GenBank/DDBJ whole genome shotgun (WGS) entry which is preliminary data.</text>
</comment>
<dbReference type="EMBL" id="PVHK01000123">
    <property type="protein sequence ID" value="PRH41067.1"/>
    <property type="molecule type" value="Genomic_DNA"/>
</dbReference>
<reference evidence="2 3" key="1">
    <citation type="submission" date="2018-03" db="EMBL/GenBank/DDBJ databases">
        <authorList>
            <person name="Nguyen K."/>
            <person name="Fouts D."/>
            <person name="Sutton G."/>
        </authorList>
    </citation>
    <scope>NUCLEOTIDE SEQUENCE [LARGE SCALE GENOMIC DNA]</scope>
    <source>
        <strain evidence="2 3">AU3578</strain>
    </source>
</reference>
<evidence type="ECO:0000313" key="2">
    <source>
        <dbReference type="EMBL" id="PRH41067.1"/>
    </source>
</evidence>
<feature type="compositionally biased region" description="Low complexity" evidence="1">
    <location>
        <begin position="22"/>
        <end position="33"/>
    </location>
</feature>
<dbReference type="AlphaFoldDB" id="A0AA45BCP0"/>
<protein>
    <submittedName>
        <fullName evidence="2">Uncharacterized protein</fullName>
    </submittedName>
</protein>
<organism evidence="2 3">
    <name type="scientific">Burkholderia vietnamiensis</name>
    <dbReference type="NCBI Taxonomy" id="60552"/>
    <lineage>
        <taxon>Bacteria</taxon>
        <taxon>Pseudomonadati</taxon>
        <taxon>Pseudomonadota</taxon>
        <taxon>Betaproteobacteria</taxon>
        <taxon>Burkholderiales</taxon>
        <taxon>Burkholderiaceae</taxon>
        <taxon>Burkholderia</taxon>
        <taxon>Burkholderia cepacia complex</taxon>
    </lineage>
</organism>
<evidence type="ECO:0000313" key="3">
    <source>
        <dbReference type="Proteomes" id="UP000237632"/>
    </source>
</evidence>
<evidence type="ECO:0000256" key="1">
    <source>
        <dbReference type="SAM" id="MobiDB-lite"/>
    </source>
</evidence>
<proteinExistence type="predicted"/>